<name>A0A1F7X5H9_9BACT</name>
<dbReference type="Proteomes" id="UP000179219">
    <property type="component" value="Unassembled WGS sequence"/>
</dbReference>
<comment type="caution">
    <text evidence="2">The sequence shown here is derived from an EMBL/GenBank/DDBJ whole genome shotgun (WGS) entry which is preliminary data.</text>
</comment>
<feature type="transmembrane region" description="Helical" evidence="1">
    <location>
        <begin position="284"/>
        <end position="305"/>
    </location>
</feature>
<keyword evidence="1" id="KW-0472">Membrane</keyword>
<dbReference type="PANTHER" id="PTHR10790">
    <property type="entry name" value="TPR-DOMAIN CONTAINING PROTEIN"/>
    <property type="match status" value="1"/>
</dbReference>
<feature type="transmembrane region" description="Helical" evidence="1">
    <location>
        <begin position="500"/>
        <end position="520"/>
    </location>
</feature>
<reference evidence="2 3" key="1">
    <citation type="journal article" date="2016" name="Nat. Commun.">
        <title>Thousands of microbial genomes shed light on interconnected biogeochemical processes in an aquifer system.</title>
        <authorList>
            <person name="Anantharaman K."/>
            <person name="Brown C.T."/>
            <person name="Hug L.A."/>
            <person name="Sharon I."/>
            <person name="Castelle C.J."/>
            <person name="Probst A.J."/>
            <person name="Thomas B.C."/>
            <person name="Singh A."/>
            <person name="Wilkins M.J."/>
            <person name="Karaoz U."/>
            <person name="Brodie E.L."/>
            <person name="Williams K.H."/>
            <person name="Hubbard S.S."/>
            <person name="Banfield J.F."/>
        </authorList>
    </citation>
    <scope>NUCLEOTIDE SEQUENCE [LARGE SCALE GENOMIC DNA]</scope>
</reference>
<gene>
    <name evidence="2" type="ORF">A2159_00070</name>
</gene>
<feature type="transmembrane region" description="Helical" evidence="1">
    <location>
        <begin position="100"/>
        <end position="120"/>
    </location>
</feature>
<dbReference type="InterPro" id="IPR018746">
    <property type="entry name" value="DUF2298"/>
</dbReference>
<keyword evidence="1" id="KW-0812">Transmembrane</keyword>
<sequence length="674" mass="78161">MSQLELLYLFKWWLSFLIIGIVGFPFSFLFFKKFTDLGYAFSKILCPVIFTYIVFFLSICKLLPHHFPFLIIPILLFLAFNGWLFFIQKKEIIKGIRKKIKIIVFQEIFFTWGLTFWTYVRGFQPDINGLEKFMDYGFINSILTSKFLPPSDMWFAGNTINYYWFGHFWAAIMTTISRVPQWISYNLLLATIMGLSLTSIFSLISTLTKKIRPKINSKLVLLAGIISAIILVFGGNFHAPFYALKNGRENYWYPDATRFIGYNPETNDKTIHEFPIYSFVVSDLHAHLLNLPNVLLFLGLLWILLSKKDPMIKNYIITGVTLGVMFMTSAWDFANYSLVAGICFATFYLVKKGFKLRSFLEIILNITSIIVIALITIFPFLLSFKSIAQGIALVKSHTPVWQLSILWGYPAILVIIFIFLIIENLKNLKKSDLFIIGLLISSWLLIILPEIVFVKDIYISSHHRANTMFKLTYQAFVMSYLTSGYIFVKTLTSVKNLINKIAIFGLFALIFASLLWYPFFAVPSYYQKLKNYKGLSGETWLKNSYPYTFEVVDWFRKNVSGQPIILEAPGDSYTDSNVISAYTGFPTVSGWFVHEWLWRGSSEIPQARVSDIDIIYNSENLSQVKALLQKYKVSYVIVGEFEYEKYKNIRKEKFEKLGIEVFRNFRSSIYKINS</sequence>
<protein>
    <recommendedName>
        <fullName evidence="4">YYY membrane protein</fullName>
    </recommendedName>
</protein>
<evidence type="ECO:0000256" key="1">
    <source>
        <dbReference type="SAM" id="Phobius"/>
    </source>
</evidence>
<dbReference type="AlphaFoldDB" id="A0A1F7X5H9"/>
<keyword evidence="1" id="KW-1133">Transmembrane helix</keyword>
<feature type="transmembrane region" description="Helical" evidence="1">
    <location>
        <begin position="471"/>
        <end position="488"/>
    </location>
</feature>
<dbReference type="EMBL" id="MGFP01000021">
    <property type="protein sequence ID" value="OGM09535.1"/>
    <property type="molecule type" value="Genomic_DNA"/>
</dbReference>
<feature type="transmembrane region" description="Helical" evidence="1">
    <location>
        <begin position="362"/>
        <end position="381"/>
    </location>
</feature>
<feature type="transmembrane region" description="Helical" evidence="1">
    <location>
        <begin position="219"/>
        <end position="243"/>
    </location>
</feature>
<organism evidence="2 3">
    <name type="scientific">Candidatus Woesebacteria bacterium RBG_13_34_9</name>
    <dbReference type="NCBI Taxonomy" id="1802477"/>
    <lineage>
        <taxon>Bacteria</taxon>
        <taxon>Candidatus Woeseibacteriota</taxon>
    </lineage>
</organism>
<evidence type="ECO:0000313" key="2">
    <source>
        <dbReference type="EMBL" id="OGM09535.1"/>
    </source>
</evidence>
<proteinExistence type="predicted"/>
<dbReference type="Pfam" id="PF10060">
    <property type="entry name" value="DUF2298"/>
    <property type="match status" value="2"/>
</dbReference>
<feature type="transmembrane region" description="Helical" evidence="1">
    <location>
        <begin position="70"/>
        <end position="88"/>
    </location>
</feature>
<evidence type="ECO:0008006" key="4">
    <source>
        <dbReference type="Google" id="ProtNLM"/>
    </source>
</evidence>
<feature type="transmembrane region" description="Helical" evidence="1">
    <location>
        <begin position="333"/>
        <end position="350"/>
    </location>
</feature>
<feature type="transmembrane region" description="Helical" evidence="1">
    <location>
        <begin position="44"/>
        <end position="64"/>
    </location>
</feature>
<feature type="transmembrane region" description="Helical" evidence="1">
    <location>
        <begin position="401"/>
        <end position="421"/>
    </location>
</feature>
<feature type="transmembrane region" description="Helical" evidence="1">
    <location>
        <begin position="433"/>
        <end position="451"/>
    </location>
</feature>
<feature type="transmembrane region" description="Helical" evidence="1">
    <location>
        <begin position="12"/>
        <end position="32"/>
    </location>
</feature>
<feature type="transmembrane region" description="Helical" evidence="1">
    <location>
        <begin position="183"/>
        <end position="207"/>
    </location>
</feature>
<evidence type="ECO:0000313" key="3">
    <source>
        <dbReference type="Proteomes" id="UP000179219"/>
    </source>
</evidence>
<accession>A0A1F7X5H9</accession>
<dbReference type="PANTHER" id="PTHR10790:SF51">
    <property type="entry name" value="TETRATRICOPEPTIDE REPEAT PROTEIN"/>
    <property type="match status" value="1"/>
</dbReference>